<sequence>MMFRNRTLWGLAAWISLALPVTSVILWPDTWWPLIFLAFWTLAIGTLVVMMERRIHREHCERLLTRAQSSAIKTLSHHRHDWMNELQILYGYLRLNKPDKAVDVVDRIRARMEQDSRISQIGVTELASFLLSFRTVCDTMRLDVDIQDGLYLDRMPYAAEKLSKSIIGLVNVFRFRAASPSGGENVLKMAFYRQADELSIAFEYEGELAAADSVTEELARCVEGIGQIDQGEEPAEQTRQARTMVIHFPLPA</sequence>
<evidence type="ECO:0000259" key="5">
    <source>
        <dbReference type="Pfam" id="PF14689"/>
    </source>
</evidence>
<keyword evidence="4" id="KW-0472">Membrane</keyword>
<dbReference type="InterPro" id="IPR016120">
    <property type="entry name" value="Sig_transdc_His_kin_SpoOB"/>
</dbReference>
<dbReference type="GO" id="GO:0000155">
    <property type="term" value="F:phosphorelay sensor kinase activity"/>
    <property type="evidence" value="ECO:0007669"/>
    <property type="project" value="InterPro"/>
</dbReference>
<dbReference type="Proteomes" id="UP000282076">
    <property type="component" value="Unassembled WGS sequence"/>
</dbReference>
<keyword evidence="3" id="KW-0418">Kinase</keyword>
<dbReference type="Gene3D" id="1.10.287.130">
    <property type="match status" value="1"/>
</dbReference>
<dbReference type="SUPFAM" id="SSF55890">
    <property type="entry name" value="Sporulation response regulatory protein Spo0B"/>
    <property type="match status" value="1"/>
</dbReference>
<evidence type="ECO:0000256" key="1">
    <source>
        <dbReference type="ARBA" id="ARBA00022553"/>
    </source>
</evidence>
<feature type="domain" description="SpoOB alpha-helical" evidence="5">
    <location>
        <begin position="71"/>
        <end position="120"/>
    </location>
</feature>
<protein>
    <recommendedName>
        <fullName evidence="5">SpoOB alpha-helical domain-containing protein</fullName>
    </recommendedName>
</protein>
<keyword evidence="4" id="KW-1133">Transmembrane helix</keyword>
<evidence type="ECO:0000256" key="2">
    <source>
        <dbReference type="ARBA" id="ARBA00022679"/>
    </source>
</evidence>
<feature type="transmembrane region" description="Helical" evidence="4">
    <location>
        <begin position="33"/>
        <end position="51"/>
    </location>
</feature>
<gene>
    <name evidence="6" type="ORF">D7Z26_12860</name>
</gene>
<keyword evidence="1" id="KW-0597">Phosphoprotein</keyword>
<dbReference type="InterPro" id="IPR039506">
    <property type="entry name" value="SPOB_a"/>
</dbReference>
<evidence type="ECO:0000256" key="3">
    <source>
        <dbReference type="ARBA" id="ARBA00022777"/>
    </source>
</evidence>
<evidence type="ECO:0000256" key="4">
    <source>
        <dbReference type="SAM" id="Phobius"/>
    </source>
</evidence>
<comment type="caution">
    <text evidence="6">The sequence shown here is derived from an EMBL/GenBank/DDBJ whole genome shotgun (WGS) entry which is preliminary data.</text>
</comment>
<accession>A0A494XX20</accession>
<evidence type="ECO:0000313" key="6">
    <source>
        <dbReference type="EMBL" id="RKP54254.1"/>
    </source>
</evidence>
<evidence type="ECO:0000313" key="7">
    <source>
        <dbReference type="Proteomes" id="UP000282076"/>
    </source>
</evidence>
<reference evidence="6 7" key="1">
    <citation type="submission" date="2018-10" db="EMBL/GenBank/DDBJ databases">
        <title>Cohnella sp. M2MS4P-1, whole genome shotgun sequence.</title>
        <authorList>
            <person name="Tuo L."/>
        </authorList>
    </citation>
    <scope>NUCLEOTIDE SEQUENCE [LARGE SCALE GENOMIC DNA]</scope>
    <source>
        <strain evidence="6 7">M2MS4P-1</strain>
    </source>
</reference>
<dbReference type="AlphaFoldDB" id="A0A494XX20"/>
<proteinExistence type="predicted"/>
<dbReference type="Pfam" id="PF14689">
    <property type="entry name" value="SPOB_a"/>
    <property type="match status" value="1"/>
</dbReference>
<organism evidence="6 7">
    <name type="scientific">Cohnella endophytica</name>
    <dbReference type="NCBI Taxonomy" id="2419778"/>
    <lineage>
        <taxon>Bacteria</taxon>
        <taxon>Bacillati</taxon>
        <taxon>Bacillota</taxon>
        <taxon>Bacilli</taxon>
        <taxon>Bacillales</taxon>
        <taxon>Paenibacillaceae</taxon>
        <taxon>Cohnella</taxon>
    </lineage>
</organism>
<dbReference type="EMBL" id="RBZM01000005">
    <property type="protein sequence ID" value="RKP54254.1"/>
    <property type="molecule type" value="Genomic_DNA"/>
</dbReference>
<keyword evidence="4" id="KW-0812">Transmembrane</keyword>
<keyword evidence="2" id="KW-0808">Transferase</keyword>
<name>A0A494XX20_9BACL</name>
<keyword evidence="7" id="KW-1185">Reference proteome</keyword>